<proteinExistence type="predicted"/>
<keyword evidence="2" id="KW-1185">Reference proteome</keyword>
<reference evidence="1 2" key="1">
    <citation type="submission" date="2019-02" db="EMBL/GenBank/DDBJ databases">
        <title>Deep-cultivation of Planctomycetes and their phenomic and genomic characterization uncovers novel biology.</title>
        <authorList>
            <person name="Wiegand S."/>
            <person name="Jogler M."/>
            <person name="Boedeker C."/>
            <person name="Pinto D."/>
            <person name="Vollmers J."/>
            <person name="Rivas-Marin E."/>
            <person name="Kohn T."/>
            <person name="Peeters S.H."/>
            <person name="Heuer A."/>
            <person name="Rast P."/>
            <person name="Oberbeckmann S."/>
            <person name="Bunk B."/>
            <person name="Jeske O."/>
            <person name="Meyerdierks A."/>
            <person name="Storesund J.E."/>
            <person name="Kallscheuer N."/>
            <person name="Luecker S."/>
            <person name="Lage O.M."/>
            <person name="Pohl T."/>
            <person name="Merkel B.J."/>
            <person name="Hornburger P."/>
            <person name="Mueller R.-W."/>
            <person name="Bruemmer F."/>
            <person name="Labrenz M."/>
            <person name="Spormann A.M."/>
            <person name="Op den Camp H."/>
            <person name="Overmann J."/>
            <person name="Amann R."/>
            <person name="Jetten M.S.M."/>
            <person name="Mascher T."/>
            <person name="Medema M.H."/>
            <person name="Devos D.P."/>
            <person name="Kaster A.-K."/>
            <person name="Ovreas L."/>
            <person name="Rohde M."/>
            <person name="Galperin M.Y."/>
            <person name="Jogler C."/>
        </authorList>
    </citation>
    <scope>NUCLEOTIDE SEQUENCE [LARGE SCALE GENOMIC DNA]</scope>
    <source>
        <strain evidence="1 2">HG66A1</strain>
    </source>
</reference>
<evidence type="ECO:0000313" key="1">
    <source>
        <dbReference type="EMBL" id="QDT21965.1"/>
    </source>
</evidence>
<protein>
    <submittedName>
        <fullName evidence="1">Uncharacterized protein</fullName>
    </submittedName>
</protein>
<name>A0A517PRG5_9PLAN</name>
<gene>
    <name evidence="1" type="ORF">HG66A1_37700</name>
</gene>
<dbReference type="EMBL" id="CP036266">
    <property type="protein sequence ID" value="QDT21965.1"/>
    <property type="molecule type" value="Genomic_DNA"/>
</dbReference>
<sequence length="351" mass="39792">MKHPRKRLWRTASRIYHCLVSEEPSSLYEMPFQTWWYCDRLLRKRQQAQRRGWDSAALKLERQLKTGVTQLIQELTTLHGELSSDTSPQQISSVRELYAELRSLEEEFGELQLDLRAQTISVSTEPIKLEGVYLGPFEIRLNYANLKMDNGSPYRVFATDPHPAFTNDCVTHPHIQSDVVCEGDGRQVIRRSLEQGRLFDFFTMVASLLQTYNRDSPYVALSDWDSVECTECADVIAANQQTRCDNCEITLCTGCTKDCSDCDCPFCHECLSYCDGCHGHCCSSCLQQCIQCHADCCQRCLLENERCSDCDAEEELEETEEELPETQASSANPVTATAVQSDCLGETVVPA</sequence>
<dbReference type="RefSeq" id="WP_145187087.1">
    <property type="nucleotide sequence ID" value="NZ_CP036266.1"/>
</dbReference>
<accession>A0A517PRG5</accession>
<dbReference type="OrthoDB" id="258484at2"/>
<dbReference type="AlphaFoldDB" id="A0A517PRG5"/>
<dbReference type="Proteomes" id="UP000320421">
    <property type="component" value="Chromosome"/>
</dbReference>
<organism evidence="1 2">
    <name type="scientific">Gimesia chilikensis</name>
    <dbReference type="NCBI Taxonomy" id="2605989"/>
    <lineage>
        <taxon>Bacteria</taxon>
        <taxon>Pseudomonadati</taxon>
        <taxon>Planctomycetota</taxon>
        <taxon>Planctomycetia</taxon>
        <taxon>Planctomycetales</taxon>
        <taxon>Planctomycetaceae</taxon>
        <taxon>Gimesia</taxon>
    </lineage>
</organism>
<evidence type="ECO:0000313" key="2">
    <source>
        <dbReference type="Proteomes" id="UP000320421"/>
    </source>
</evidence>